<evidence type="ECO:0000313" key="2">
    <source>
        <dbReference type="EMBL" id="NOV96878.1"/>
    </source>
</evidence>
<feature type="transmembrane region" description="Helical" evidence="1">
    <location>
        <begin position="122"/>
        <end position="140"/>
    </location>
</feature>
<organism evidence="2 3">
    <name type="scientific">Isoptericola halotolerans</name>
    <dbReference type="NCBI Taxonomy" id="300560"/>
    <lineage>
        <taxon>Bacteria</taxon>
        <taxon>Bacillati</taxon>
        <taxon>Actinomycetota</taxon>
        <taxon>Actinomycetes</taxon>
        <taxon>Micrococcales</taxon>
        <taxon>Promicromonosporaceae</taxon>
        <taxon>Isoptericola</taxon>
    </lineage>
</organism>
<dbReference type="Pfam" id="PF06197">
    <property type="entry name" value="DUF998"/>
    <property type="match status" value="1"/>
</dbReference>
<evidence type="ECO:0000256" key="1">
    <source>
        <dbReference type="SAM" id="Phobius"/>
    </source>
</evidence>
<dbReference type="RefSeq" id="WP_171782998.1">
    <property type="nucleotide sequence ID" value="NZ_BAAAML010000002.1"/>
</dbReference>
<feature type="transmembrane region" description="Helical" evidence="1">
    <location>
        <begin position="21"/>
        <end position="42"/>
    </location>
</feature>
<feature type="transmembrane region" description="Helical" evidence="1">
    <location>
        <begin position="186"/>
        <end position="208"/>
    </location>
</feature>
<proteinExistence type="predicted"/>
<feature type="transmembrane region" description="Helical" evidence="1">
    <location>
        <begin position="62"/>
        <end position="79"/>
    </location>
</feature>
<keyword evidence="1" id="KW-0812">Transmembrane</keyword>
<gene>
    <name evidence="2" type="ORF">HDG69_001431</name>
</gene>
<feature type="transmembrane region" description="Helical" evidence="1">
    <location>
        <begin position="86"/>
        <end position="110"/>
    </location>
</feature>
<keyword evidence="3" id="KW-1185">Reference proteome</keyword>
<name>A0ABX2A239_9MICO</name>
<comment type="caution">
    <text evidence="2">The sequence shown here is derived from an EMBL/GenBank/DDBJ whole genome shotgun (WGS) entry which is preliminary data.</text>
</comment>
<dbReference type="Proteomes" id="UP000757540">
    <property type="component" value="Unassembled WGS sequence"/>
</dbReference>
<protein>
    <submittedName>
        <fullName evidence="2">Membrane protein</fullName>
    </submittedName>
</protein>
<feature type="transmembrane region" description="Helical" evidence="1">
    <location>
        <begin position="161"/>
        <end position="180"/>
    </location>
</feature>
<evidence type="ECO:0000313" key="3">
    <source>
        <dbReference type="Proteomes" id="UP000757540"/>
    </source>
</evidence>
<accession>A0ABX2A239</accession>
<dbReference type="InterPro" id="IPR009339">
    <property type="entry name" value="DUF998"/>
</dbReference>
<keyword evidence="1" id="KW-0472">Membrane</keyword>
<dbReference type="EMBL" id="JABEZU010000001">
    <property type="protein sequence ID" value="NOV96878.1"/>
    <property type="molecule type" value="Genomic_DNA"/>
</dbReference>
<keyword evidence="1" id="KW-1133">Transmembrane helix</keyword>
<reference evidence="2 3" key="1">
    <citation type="submission" date="2020-05" db="EMBL/GenBank/DDBJ databases">
        <title>Genomic Encyclopedia of Type Strains, Phase III (KMG-III): the genomes of soil and plant-associated and newly described type strains.</title>
        <authorList>
            <person name="Whitman W."/>
        </authorList>
    </citation>
    <scope>NUCLEOTIDE SEQUENCE [LARGE SCALE GENOMIC DNA]</scope>
    <source>
        <strain evidence="2 3">KCTC 19046</strain>
    </source>
</reference>
<sequence>MRPDAETSCLQPADRPSVRTVGWSGLVALAAMAAAHLLGAGVVDPFVDPVSFYAFVPGGGEAILLGGTILAVMGVVLVARAYRAGLVTGAAPAVAMATFAVAMVLVGVFPTDPPGVPTTASAVVHRVSAAAAFVVLPLVGHCVVRRTHPSRSSAPRRLQRATIGLGIVVLAFLAVHLPLAAVGSGIAAFGFLERVGFVLMIGYLFLLADTIDREAAPRPAVRDEPLPAVPPVSGSRSVDLAV</sequence>